<keyword evidence="4" id="KW-1185">Reference proteome</keyword>
<sequence length="369" mass="39904">MQRTSAEGLREKIEVEQVRSLFVNAMPASITLGAFTISVAVAWLDHPSRGLEVLGVLGWLSGALRLTLTLLMRDHAQTAALERRDAARLERAFAVPYVAFAALLGAFATLVFLRHSAQVHMLAICLVFGYCAGVAVNCALRPWLAIASMVLAVLPPILVAFFTHDAAHFAMALIASGFLFAGGQSVIVRHRASRLEIGQRLSAALLARHDTLTALPNRLALAEYFRESEQAAPQRLCALHYLDLDGFKQINDRHGHGVGDALLVEVAERLRASVRTGDIAARLGGDEFVVVQFGLGHHGEADVLARRIAAAIRAPFVIGELTLNISTSVGTAVSQQAAQGLEPLLIQADERLYAIKHQRKNAPYRLVPA</sequence>
<reference evidence="3" key="1">
    <citation type="submission" date="2022-03" db="EMBL/GenBank/DDBJ databases">
        <title>Identification of a novel bacterium isolated from mangrove sediments.</title>
        <authorList>
            <person name="Pan X."/>
        </authorList>
    </citation>
    <scope>NUCLEOTIDE SEQUENCE</scope>
    <source>
        <strain evidence="3">B1949</strain>
    </source>
</reference>
<dbReference type="SMART" id="SM00267">
    <property type="entry name" value="GGDEF"/>
    <property type="match status" value="1"/>
</dbReference>
<feature type="domain" description="GGDEF" evidence="2">
    <location>
        <begin position="235"/>
        <end position="368"/>
    </location>
</feature>
<proteinExistence type="predicted"/>
<organism evidence="3 4">
    <name type="scientific">Novosphingobium organovorum</name>
    <dbReference type="NCBI Taxonomy" id="2930092"/>
    <lineage>
        <taxon>Bacteria</taxon>
        <taxon>Pseudomonadati</taxon>
        <taxon>Pseudomonadota</taxon>
        <taxon>Alphaproteobacteria</taxon>
        <taxon>Sphingomonadales</taxon>
        <taxon>Sphingomonadaceae</taxon>
        <taxon>Novosphingobium</taxon>
    </lineage>
</organism>
<dbReference type="PROSITE" id="PS50887">
    <property type="entry name" value="GGDEF"/>
    <property type="match status" value="1"/>
</dbReference>
<evidence type="ECO:0000313" key="4">
    <source>
        <dbReference type="Proteomes" id="UP001162881"/>
    </source>
</evidence>
<feature type="transmembrane region" description="Helical" evidence="1">
    <location>
        <begin position="21"/>
        <end position="44"/>
    </location>
</feature>
<dbReference type="Proteomes" id="UP001162881">
    <property type="component" value="Unassembled WGS sequence"/>
</dbReference>
<evidence type="ECO:0000256" key="1">
    <source>
        <dbReference type="SAM" id="Phobius"/>
    </source>
</evidence>
<dbReference type="InterPro" id="IPR052163">
    <property type="entry name" value="DGC-Regulatory_Protein"/>
</dbReference>
<dbReference type="Pfam" id="PF00990">
    <property type="entry name" value="GGDEF"/>
    <property type="match status" value="1"/>
</dbReference>
<gene>
    <name evidence="3" type="ORF">MTR62_00780</name>
</gene>
<accession>A0ABT0B874</accession>
<dbReference type="RefSeq" id="WP_244016348.1">
    <property type="nucleotide sequence ID" value="NZ_JALHLF010000001.1"/>
</dbReference>
<feature type="transmembrane region" description="Helical" evidence="1">
    <location>
        <begin position="50"/>
        <end position="71"/>
    </location>
</feature>
<name>A0ABT0B874_9SPHN</name>
<evidence type="ECO:0000313" key="3">
    <source>
        <dbReference type="EMBL" id="MCJ2181249.1"/>
    </source>
</evidence>
<dbReference type="InterPro" id="IPR029787">
    <property type="entry name" value="Nucleotide_cyclase"/>
</dbReference>
<dbReference type="PANTHER" id="PTHR46663">
    <property type="entry name" value="DIGUANYLATE CYCLASE DGCT-RELATED"/>
    <property type="match status" value="1"/>
</dbReference>
<dbReference type="InterPro" id="IPR043128">
    <property type="entry name" value="Rev_trsase/Diguanyl_cyclase"/>
</dbReference>
<feature type="transmembrane region" description="Helical" evidence="1">
    <location>
        <begin position="143"/>
        <end position="163"/>
    </location>
</feature>
<keyword evidence="1" id="KW-0812">Transmembrane</keyword>
<dbReference type="InterPro" id="IPR000160">
    <property type="entry name" value="GGDEF_dom"/>
</dbReference>
<comment type="caution">
    <text evidence="3">The sequence shown here is derived from an EMBL/GenBank/DDBJ whole genome shotgun (WGS) entry which is preliminary data.</text>
</comment>
<dbReference type="SUPFAM" id="SSF55073">
    <property type="entry name" value="Nucleotide cyclase"/>
    <property type="match status" value="1"/>
</dbReference>
<dbReference type="CDD" id="cd01949">
    <property type="entry name" value="GGDEF"/>
    <property type="match status" value="1"/>
</dbReference>
<dbReference type="EMBL" id="JALHLF010000001">
    <property type="protein sequence ID" value="MCJ2181249.1"/>
    <property type="molecule type" value="Genomic_DNA"/>
</dbReference>
<evidence type="ECO:0000259" key="2">
    <source>
        <dbReference type="PROSITE" id="PS50887"/>
    </source>
</evidence>
<keyword evidence="1" id="KW-0472">Membrane</keyword>
<feature type="transmembrane region" description="Helical" evidence="1">
    <location>
        <begin position="119"/>
        <end position="136"/>
    </location>
</feature>
<dbReference type="PANTHER" id="PTHR46663:SF2">
    <property type="entry name" value="GGDEF DOMAIN-CONTAINING PROTEIN"/>
    <property type="match status" value="1"/>
</dbReference>
<protein>
    <submittedName>
        <fullName evidence="3">GGDEF domain-containing protein</fullName>
    </submittedName>
</protein>
<feature type="transmembrane region" description="Helical" evidence="1">
    <location>
        <begin position="169"/>
        <end position="188"/>
    </location>
</feature>
<feature type="transmembrane region" description="Helical" evidence="1">
    <location>
        <begin position="92"/>
        <end position="113"/>
    </location>
</feature>
<dbReference type="Gene3D" id="3.30.70.270">
    <property type="match status" value="1"/>
</dbReference>
<dbReference type="NCBIfam" id="TIGR00254">
    <property type="entry name" value="GGDEF"/>
    <property type="match status" value="1"/>
</dbReference>
<keyword evidence="1" id="KW-1133">Transmembrane helix</keyword>